<evidence type="ECO:0000256" key="4">
    <source>
        <dbReference type="ARBA" id="ARBA00023163"/>
    </source>
</evidence>
<evidence type="ECO:0000256" key="5">
    <source>
        <dbReference type="ARBA" id="ARBA00023242"/>
    </source>
</evidence>
<feature type="domain" description="Xylanolytic transcriptional activator regulatory" evidence="7">
    <location>
        <begin position="277"/>
        <end position="366"/>
    </location>
</feature>
<feature type="compositionally biased region" description="Polar residues" evidence="6">
    <location>
        <begin position="208"/>
        <end position="222"/>
    </location>
</feature>
<evidence type="ECO:0000256" key="2">
    <source>
        <dbReference type="ARBA" id="ARBA00022723"/>
    </source>
</evidence>
<dbReference type="OrthoDB" id="2596487at2759"/>
<feature type="region of interest" description="Disordered" evidence="6">
    <location>
        <begin position="640"/>
        <end position="663"/>
    </location>
</feature>
<evidence type="ECO:0000313" key="8">
    <source>
        <dbReference type="EMBL" id="KAG7530407.1"/>
    </source>
</evidence>
<proteinExistence type="predicted"/>
<gene>
    <name evidence="8" type="ORF">FFLO_05070</name>
</gene>
<comment type="caution">
    <text evidence="8">The sequence shown here is derived from an EMBL/GenBank/DDBJ whole genome shotgun (WGS) entry which is preliminary data.</text>
</comment>
<feature type="compositionally biased region" description="Polar residues" evidence="6">
    <location>
        <begin position="642"/>
        <end position="663"/>
    </location>
</feature>
<accession>A0A8K0JI79</accession>
<dbReference type="InterPro" id="IPR007219">
    <property type="entry name" value="XnlR_reg_dom"/>
</dbReference>
<keyword evidence="9" id="KW-1185">Reference proteome</keyword>
<dbReference type="PANTHER" id="PTHR47338:SF7">
    <property type="entry name" value="ZN(II)2CYS6 TRANSCRIPTION FACTOR (EUROFUNG)"/>
    <property type="match status" value="1"/>
</dbReference>
<dbReference type="GO" id="GO:0000981">
    <property type="term" value="F:DNA-binding transcription factor activity, RNA polymerase II-specific"/>
    <property type="evidence" value="ECO:0007669"/>
    <property type="project" value="InterPro"/>
</dbReference>
<reference evidence="8" key="1">
    <citation type="submission" date="2020-04" db="EMBL/GenBank/DDBJ databases">
        <title>Analysis of mating type loci in Filobasidium floriforme.</title>
        <authorList>
            <person name="Nowrousian M."/>
        </authorList>
    </citation>
    <scope>NUCLEOTIDE SEQUENCE</scope>
    <source>
        <strain evidence="8">CBS 6242</strain>
    </source>
</reference>
<evidence type="ECO:0000256" key="3">
    <source>
        <dbReference type="ARBA" id="ARBA00023015"/>
    </source>
</evidence>
<dbReference type="GO" id="GO:0005634">
    <property type="term" value="C:nucleus"/>
    <property type="evidence" value="ECO:0007669"/>
    <property type="project" value="UniProtKB-SubCell"/>
</dbReference>
<evidence type="ECO:0000259" key="7">
    <source>
        <dbReference type="SMART" id="SM00906"/>
    </source>
</evidence>
<keyword evidence="2" id="KW-0479">Metal-binding</keyword>
<dbReference type="Proteomes" id="UP000812966">
    <property type="component" value="Unassembled WGS sequence"/>
</dbReference>
<dbReference type="GO" id="GO:0006351">
    <property type="term" value="P:DNA-templated transcription"/>
    <property type="evidence" value="ECO:0007669"/>
    <property type="project" value="InterPro"/>
</dbReference>
<protein>
    <recommendedName>
        <fullName evidence="7">Xylanolytic transcriptional activator regulatory domain-containing protein</fullName>
    </recommendedName>
</protein>
<dbReference type="GO" id="GO:0008270">
    <property type="term" value="F:zinc ion binding"/>
    <property type="evidence" value="ECO:0007669"/>
    <property type="project" value="InterPro"/>
</dbReference>
<evidence type="ECO:0000313" key="9">
    <source>
        <dbReference type="Proteomes" id="UP000812966"/>
    </source>
</evidence>
<dbReference type="EMBL" id="JABELV010000119">
    <property type="protein sequence ID" value="KAG7530407.1"/>
    <property type="molecule type" value="Genomic_DNA"/>
</dbReference>
<dbReference type="SMART" id="SM00906">
    <property type="entry name" value="Fungal_trans"/>
    <property type="match status" value="1"/>
</dbReference>
<dbReference type="InterPro" id="IPR001138">
    <property type="entry name" value="Zn2Cys6_DnaBD"/>
</dbReference>
<keyword evidence="4" id="KW-0804">Transcription</keyword>
<dbReference type="AlphaFoldDB" id="A0A8K0JI79"/>
<keyword evidence="5" id="KW-0539">Nucleus</keyword>
<comment type="subcellular location">
    <subcellularLocation>
        <location evidence="1">Nucleus</location>
    </subcellularLocation>
</comment>
<dbReference type="InterPro" id="IPR050815">
    <property type="entry name" value="TF_fung"/>
</dbReference>
<dbReference type="PANTHER" id="PTHR47338">
    <property type="entry name" value="ZN(II)2CYS6 TRANSCRIPTION FACTOR (EUROFUNG)-RELATED"/>
    <property type="match status" value="1"/>
</dbReference>
<dbReference type="GO" id="GO:0003677">
    <property type="term" value="F:DNA binding"/>
    <property type="evidence" value="ECO:0007669"/>
    <property type="project" value="InterPro"/>
</dbReference>
<dbReference type="Pfam" id="PF04082">
    <property type="entry name" value="Fungal_trans"/>
    <property type="match status" value="1"/>
</dbReference>
<sequence>MDDETDTPAVARAGNLRSTRSRKGCLTCRLRHKILKNDIILLRKVVDADSRRHPLHDTLVQVKCDENKLTCLNCKKLKLDCRWSAMSRREAEQELGIRQRCLKADKVSSSPPGFQSSLSLQRSAAANLAIRTSPAQAENEMQEEIRDPTQEEVGYHAKLFFEYVYPVRCNAFVNKEEFGKALREGKIGKSLGLVVCAVSARYARHDSTPTPDSSASLGSDTPETTRSDPDGTPQAAHWASKAKQLVLGDIDTYSTSKLVCLLLLYQHEMNSGRWGSGWMILALASRMAYGLGLDRDDDNTVSSAASPSLGSTSRSLNGDWVKKETERRLMWACWAADTLAADGSEIYSTVTRDSLGIQTPCSEENYGSDGMREVVTRRIYEVEVGRDAARSKAVRYGSIETSATDGGYDQGGAMNHLVRILAVRSDVLRYSKRVHSLDRTPWTPGSTFHLLESRIRAWEMELPDHLRFTRENILNSDRPAELDQLVTLHLTADSCACMLTRWLIPDSPWMTKEPGHWESSGDAFATVWTEDSLEKCLFRSTRMIERVALVANLRPDSILLDHWTIVMVTEAVRVWLILTRGSEAGTWPEAMRGTLQVAFGYLARMTMYYAAARSSLEILRDLLHKHGIVVLAEAIHSRRSTDNNSDANSAAQTSVEQSSISAREPLGSSSNYVLDRVARKFDALVLGEDQASRGKLGEPSRLEISEDPAKWTASNLEPTGQSPVLNPDLSEMNMEAFLDVDDTTIETSSERSARTARA</sequence>
<name>A0A8K0JI79_9TREE</name>
<dbReference type="CDD" id="cd12148">
    <property type="entry name" value="fungal_TF_MHR"/>
    <property type="match status" value="1"/>
</dbReference>
<dbReference type="CDD" id="cd00067">
    <property type="entry name" value="GAL4"/>
    <property type="match status" value="1"/>
</dbReference>
<keyword evidence="3" id="KW-0805">Transcription regulation</keyword>
<evidence type="ECO:0000256" key="6">
    <source>
        <dbReference type="SAM" id="MobiDB-lite"/>
    </source>
</evidence>
<feature type="region of interest" description="Disordered" evidence="6">
    <location>
        <begin position="204"/>
        <end position="235"/>
    </location>
</feature>
<organism evidence="8 9">
    <name type="scientific">Filobasidium floriforme</name>
    <dbReference type="NCBI Taxonomy" id="5210"/>
    <lineage>
        <taxon>Eukaryota</taxon>
        <taxon>Fungi</taxon>
        <taxon>Dikarya</taxon>
        <taxon>Basidiomycota</taxon>
        <taxon>Agaricomycotina</taxon>
        <taxon>Tremellomycetes</taxon>
        <taxon>Filobasidiales</taxon>
        <taxon>Filobasidiaceae</taxon>
        <taxon>Filobasidium</taxon>
    </lineage>
</organism>
<evidence type="ECO:0000256" key="1">
    <source>
        <dbReference type="ARBA" id="ARBA00004123"/>
    </source>
</evidence>